<evidence type="ECO:0000313" key="4">
    <source>
        <dbReference type="Proteomes" id="UP000008366"/>
    </source>
</evidence>
<feature type="compositionally biased region" description="Basic and acidic residues" evidence="1">
    <location>
        <begin position="246"/>
        <end position="258"/>
    </location>
</feature>
<reference evidence="3 4" key="1">
    <citation type="submission" date="2012-08" db="EMBL/GenBank/DDBJ databases">
        <title>Whole genome shotgun sequence of Kineosphaera limosa NBRC 100340.</title>
        <authorList>
            <person name="Yoshida I."/>
            <person name="Isaki S."/>
            <person name="Hosoyama A."/>
            <person name="Tsuchikane K."/>
            <person name="Katsumata H."/>
            <person name="Ando Y."/>
            <person name="Ohji S."/>
            <person name="Hamada M."/>
            <person name="Tamura T."/>
            <person name="Yamazoe A."/>
            <person name="Yamazaki S."/>
            <person name="Fujita N."/>
        </authorList>
    </citation>
    <scope>NUCLEOTIDE SEQUENCE [LARGE SCALE GENOMIC DNA]</scope>
    <source>
        <strain evidence="3 4">NBRC 100340</strain>
    </source>
</reference>
<accession>K6VCY4</accession>
<feature type="compositionally biased region" description="Basic and acidic residues" evidence="1">
    <location>
        <begin position="143"/>
        <end position="152"/>
    </location>
</feature>
<comment type="caution">
    <text evidence="3">The sequence shown here is derived from an EMBL/GenBank/DDBJ whole genome shotgun (WGS) entry which is preliminary data.</text>
</comment>
<dbReference type="RefSeq" id="WP_006590611.1">
    <property type="nucleotide sequence ID" value="NZ_BAHD01000002.1"/>
</dbReference>
<feature type="region of interest" description="Disordered" evidence="1">
    <location>
        <begin position="124"/>
        <end position="169"/>
    </location>
</feature>
<feature type="region of interest" description="Disordered" evidence="1">
    <location>
        <begin position="246"/>
        <end position="271"/>
    </location>
</feature>
<evidence type="ECO:0000256" key="1">
    <source>
        <dbReference type="SAM" id="MobiDB-lite"/>
    </source>
</evidence>
<feature type="compositionally biased region" description="Basic and acidic residues" evidence="1">
    <location>
        <begin position="347"/>
        <end position="373"/>
    </location>
</feature>
<keyword evidence="4" id="KW-1185">Reference proteome</keyword>
<proteinExistence type="predicted"/>
<evidence type="ECO:0000259" key="2">
    <source>
        <dbReference type="Pfam" id="PF22638"/>
    </source>
</evidence>
<feature type="compositionally biased region" description="Low complexity" evidence="1">
    <location>
        <begin position="154"/>
        <end position="164"/>
    </location>
</feature>
<dbReference type="InterPro" id="IPR053927">
    <property type="entry name" value="FlgK_helical"/>
</dbReference>
<feature type="compositionally biased region" description="Polar residues" evidence="1">
    <location>
        <begin position="324"/>
        <end position="338"/>
    </location>
</feature>
<evidence type="ECO:0000313" key="3">
    <source>
        <dbReference type="EMBL" id="GAB94078.1"/>
    </source>
</evidence>
<dbReference type="Pfam" id="PF22638">
    <property type="entry name" value="FlgK_D1"/>
    <property type="match status" value="1"/>
</dbReference>
<protein>
    <recommendedName>
        <fullName evidence="2">Flagellar hook-associated protein FlgK helical domain-containing protein</fullName>
    </recommendedName>
</protein>
<gene>
    <name evidence="3" type="ORF">KILIM_002_00350</name>
</gene>
<name>K6VCY4_9MICO</name>
<dbReference type="EMBL" id="BAHD01000002">
    <property type="protein sequence ID" value="GAB94078.1"/>
    <property type="molecule type" value="Genomic_DNA"/>
</dbReference>
<dbReference type="Proteomes" id="UP000008366">
    <property type="component" value="Unassembled WGS sequence"/>
</dbReference>
<dbReference type="STRING" id="1184609.KILIM_002_00350"/>
<feature type="domain" description="Flagellar hook-associated protein FlgK helical" evidence="2">
    <location>
        <begin position="198"/>
        <end position="324"/>
    </location>
</feature>
<organism evidence="3 4">
    <name type="scientific">Kineosphaera limosa NBRC 100340</name>
    <dbReference type="NCBI Taxonomy" id="1184609"/>
    <lineage>
        <taxon>Bacteria</taxon>
        <taxon>Bacillati</taxon>
        <taxon>Actinomycetota</taxon>
        <taxon>Actinomycetes</taxon>
        <taxon>Micrococcales</taxon>
        <taxon>Dermatophilaceae</taxon>
        <taxon>Kineosphaera</taxon>
    </lineage>
</organism>
<dbReference type="AlphaFoldDB" id="K6VCY4"/>
<feature type="non-terminal residue" evidence="3">
    <location>
        <position position="373"/>
    </location>
</feature>
<sequence>MSANLSLGPLVPDGGRGLSPGLQRWLEAVRGGGTSSSPAGALRTQPTATALATAAGATIAAAGAAQAARILAQDAAETPGSGDAGRVRPSLDRQALDAHAAVGELEARRQTFGTLERVFTEANRSTSAVETLEEAARRRRNRQRDQRVELTRSAEQAAQQQALARDSGTARRAEVVAAAAPVVDAATAAARPPAPPVDVAVAATSDAARELSRTADRLETLRMQSVAAIRATAGRVDSLAQEIASADRRSKMEQRRADAAQADRAADRRDVRRDVAARELVRLTGAHVQVQDDGALRVELGGRALVDAAGVHSLTVADPDDTGQAPNDATTVPSQEPVETTGGGAGADREAVAAREAERRERGTRGTDPGADR</sequence>
<feature type="region of interest" description="Disordered" evidence="1">
    <location>
        <begin position="315"/>
        <end position="373"/>
    </location>
</feature>